<dbReference type="AlphaFoldDB" id="A0A1I2K146"/>
<dbReference type="Gene3D" id="3.40.50.10490">
    <property type="entry name" value="Glucose-6-phosphate isomerase like protein, domain 1"/>
    <property type="match status" value="2"/>
</dbReference>
<dbReference type="GO" id="GO:0097367">
    <property type="term" value="F:carbohydrate derivative binding"/>
    <property type="evidence" value="ECO:0007669"/>
    <property type="project" value="InterPro"/>
</dbReference>
<dbReference type="SUPFAM" id="SSF53697">
    <property type="entry name" value="SIS domain"/>
    <property type="match status" value="1"/>
</dbReference>
<proteinExistence type="predicted"/>
<dbReference type="InterPro" id="IPR001347">
    <property type="entry name" value="SIS_dom"/>
</dbReference>
<dbReference type="PROSITE" id="PS51464">
    <property type="entry name" value="SIS"/>
    <property type="match status" value="1"/>
</dbReference>
<dbReference type="EMBL" id="FOOH01000001">
    <property type="protein sequence ID" value="SFF58927.1"/>
    <property type="molecule type" value="Genomic_DNA"/>
</dbReference>
<reference evidence="4" key="1">
    <citation type="submission" date="2016-10" db="EMBL/GenBank/DDBJ databases">
        <authorList>
            <person name="Varghese N."/>
            <person name="Submissions S."/>
        </authorList>
    </citation>
    <scope>NUCLEOTIDE SEQUENCE [LARGE SCALE GENOMIC DNA]</scope>
    <source>
        <strain evidence="4">DSM 23515</strain>
    </source>
</reference>
<feature type="domain" description="SIS" evidence="2">
    <location>
        <begin position="43"/>
        <end position="196"/>
    </location>
</feature>
<keyword evidence="3" id="KW-0413">Isomerase</keyword>
<dbReference type="GO" id="GO:0016853">
    <property type="term" value="F:isomerase activity"/>
    <property type="evidence" value="ECO:0007669"/>
    <property type="project" value="UniProtKB-KW"/>
</dbReference>
<gene>
    <name evidence="3" type="ORF">SAMN04488033_101162</name>
</gene>
<keyword evidence="4" id="KW-1185">Reference proteome</keyword>
<dbReference type="GO" id="GO:0009401">
    <property type="term" value="P:phosphoenolpyruvate-dependent sugar phosphotransferase system"/>
    <property type="evidence" value="ECO:0007669"/>
    <property type="project" value="TreeGrafter"/>
</dbReference>
<dbReference type="GO" id="GO:0005886">
    <property type="term" value="C:plasma membrane"/>
    <property type="evidence" value="ECO:0007669"/>
    <property type="project" value="TreeGrafter"/>
</dbReference>
<dbReference type="CDD" id="cd05008">
    <property type="entry name" value="SIS_GlmS_GlmD_1"/>
    <property type="match status" value="1"/>
</dbReference>
<dbReference type="GO" id="GO:1901135">
    <property type="term" value="P:carbohydrate derivative metabolic process"/>
    <property type="evidence" value="ECO:0007669"/>
    <property type="project" value="InterPro"/>
</dbReference>
<accession>A0A1I2K146</accession>
<dbReference type="Proteomes" id="UP000199116">
    <property type="component" value="Unassembled WGS sequence"/>
</dbReference>
<dbReference type="Pfam" id="PF01380">
    <property type="entry name" value="SIS"/>
    <property type="match status" value="1"/>
</dbReference>
<dbReference type="PANTHER" id="PTHR32502">
    <property type="entry name" value="N-ACETYLGALACTOSAMINE PERMEASE II COMPONENT-RELATED"/>
    <property type="match status" value="1"/>
</dbReference>
<protein>
    <submittedName>
        <fullName evidence="3">Tagatose-6-phosphate ketose/aldose isomerase</fullName>
    </submittedName>
</protein>
<evidence type="ECO:0000313" key="3">
    <source>
        <dbReference type="EMBL" id="SFF58927.1"/>
    </source>
</evidence>
<dbReference type="InterPro" id="IPR046348">
    <property type="entry name" value="SIS_dom_sf"/>
</dbReference>
<dbReference type="PANTHER" id="PTHR32502:SF3">
    <property type="entry name" value="D-GALACTOSAMINE-6-PHOSPHATE DEAMINASE AGAS-RELATED"/>
    <property type="match status" value="1"/>
</dbReference>
<evidence type="ECO:0000256" key="1">
    <source>
        <dbReference type="ARBA" id="ARBA00022737"/>
    </source>
</evidence>
<sequence length="387" mass="42918">MKENKSGEQSVSHTKQEIEGQPELWQSVFDLIQAQQKEIKAFLDPILNKNGLEIILTGAGSSAFVGEAAQGLVQKNSKRTTRAIATTDLVTHPELFFPKDHPVLLVSFARSGNSPESVETVNLADSFCSEIFHLVITCNKEGELFKYTRANTKTALAILLPEKANDKSLAMTGSFTSMLLSILLVSDLKNLESHKLELQRIMNQGNLLLDSAKAFKEISAKYFERVVFLGSGPMLAIARECHLKLQELTDGQIICKHDSFLGFRHGPRAVTNEQTLLVYLFSPSDHVYKYELDLAKSIAKDPRTIECVSIGRSEDKVLHSCLNIDLNLNSNQQLNIVPATLVGQIMGYYKSLQLGLNPDNPSISGAISRVVQGVKIYEYPEKIEHDS</sequence>
<organism evidence="3 4">
    <name type="scientific">Salegentibacter agarivorans</name>
    <dbReference type="NCBI Taxonomy" id="345907"/>
    <lineage>
        <taxon>Bacteria</taxon>
        <taxon>Pseudomonadati</taxon>
        <taxon>Bacteroidota</taxon>
        <taxon>Flavobacteriia</taxon>
        <taxon>Flavobacteriales</taxon>
        <taxon>Flavobacteriaceae</taxon>
        <taxon>Salegentibacter</taxon>
    </lineage>
</organism>
<dbReference type="InterPro" id="IPR050303">
    <property type="entry name" value="GatZ_KbaZ_carbometab"/>
</dbReference>
<evidence type="ECO:0000313" key="4">
    <source>
        <dbReference type="Proteomes" id="UP000199116"/>
    </source>
</evidence>
<evidence type="ECO:0000259" key="2">
    <source>
        <dbReference type="PROSITE" id="PS51464"/>
    </source>
</evidence>
<dbReference type="InterPro" id="IPR035466">
    <property type="entry name" value="GlmS/AgaS_SIS"/>
</dbReference>
<dbReference type="RefSeq" id="WP_093302071.1">
    <property type="nucleotide sequence ID" value="NZ_FOOH01000001.1"/>
</dbReference>
<name>A0A1I2K146_9FLAO</name>
<keyword evidence="1" id="KW-0677">Repeat</keyword>